<evidence type="ECO:0000256" key="3">
    <source>
        <dbReference type="ARBA" id="ARBA00022553"/>
    </source>
</evidence>
<comment type="catalytic activity">
    <reaction evidence="14">
        <text>L-tyrosyl-[protein] + ATP = O-phospho-L-tyrosyl-[protein] + ADP + H(+)</text>
        <dbReference type="Rhea" id="RHEA:10596"/>
        <dbReference type="Rhea" id="RHEA-COMP:10136"/>
        <dbReference type="Rhea" id="RHEA-COMP:20101"/>
        <dbReference type="ChEBI" id="CHEBI:15378"/>
        <dbReference type="ChEBI" id="CHEBI:30616"/>
        <dbReference type="ChEBI" id="CHEBI:46858"/>
        <dbReference type="ChEBI" id="CHEBI:61978"/>
        <dbReference type="ChEBI" id="CHEBI:456216"/>
        <dbReference type="EC" id="2.7.10.1"/>
    </reaction>
</comment>
<dbReference type="EMBL" id="DS985243">
    <property type="protein sequence ID" value="EDV27147.1"/>
    <property type="molecule type" value="Genomic_DNA"/>
</dbReference>
<keyword evidence="4" id="KW-0808">Transferase</keyword>
<dbReference type="Proteomes" id="UP000009022">
    <property type="component" value="Unassembled WGS sequence"/>
</dbReference>
<keyword evidence="7" id="KW-0418">Kinase</keyword>
<evidence type="ECO:0000313" key="18">
    <source>
        <dbReference type="Proteomes" id="UP000009022"/>
    </source>
</evidence>
<dbReference type="SMART" id="SM00261">
    <property type="entry name" value="FU"/>
    <property type="match status" value="1"/>
</dbReference>
<feature type="domain" description="Receptor L-domain" evidence="16">
    <location>
        <begin position="10"/>
        <end position="102"/>
    </location>
</feature>
<evidence type="ECO:0000256" key="4">
    <source>
        <dbReference type="ARBA" id="ARBA00022679"/>
    </source>
</evidence>
<dbReference type="SUPFAM" id="SSF52058">
    <property type="entry name" value="L domain-like"/>
    <property type="match status" value="2"/>
</dbReference>
<dbReference type="SUPFAM" id="SSF57184">
    <property type="entry name" value="Growth factor receptor domain"/>
    <property type="match status" value="1"/>
</dbReference>
<dbReference type="OrthoDB" id="5809444at2759"/>
<dbReference type="AlphaFoldDB" id="B3RT15"/>
<dbReference type="GO" id="GO:0004714">
    <property type="term" value="F:transmembrane receptor protein tyrosine kinase activity"/>
    <property type="evidence" value="ECO:0007669"/>
    <property type="project" value="UniProtKB-EC"/>
</dbReference>
<dbReference type="KEGG" id="tad:TRIADDRAFT_54802"/>
<dbReference type="OMA" id="GRCYDST"/>
<evidence type="ECO:0000256" key="14">
    <source>
        <dbReference type="ARBA" id="ARBA00051243"/>
    </source>
</evidence>
<name>B3RT15_TRIAD</name>
<feature type="domain" description="Receptor L-domain" evidence="16">
    <location>
        <begin position="266"/>
        <end position="316"/>
    </location>
</feature>
<keyword evidence="13" id="KW-0325">Glycoprotein</keyword>
<dbReference type="GO" id="GO:0016020">
    <property type="term" value="C:membrane"/>
    <property type="evidence" value="ECO:0007669"/>
    <property type="project" value="UniProtKB-SubCell"/>
</dbReference>
<keyword evidence="11" id="KW-0829">Tyrosine-protein kinase</keyword>
<keyword evidence="18" id="KW-1185">Reference proteome</keyword>
<accession>B3RT15</accession>
<dbReference type="InterPro" id="IPR006212">
    <property type="entry name" value="Furin_repeat"/>
</dbReference>
<keyword evidence="5" id="KW-0812">Transmembrane</keyword>
<dbReference type="InterPro" id="IPR036941">
    <property type="entry name" value="Rcpt_L-dom_sf"/>
</dbReference>
<keyword evidence="6" id="KW-0547">Nucleotide-binding</keyword>
<keyword evidence="3" id="KW-0597">Phosphoprotein</keyword>
<keyword evidence="8" id="KW-0067">ATP-binding</keyword>
<dbReference type="RefSeq" id="XP_002111143.1">
    <property type="nucleotide sequence ID" value="XM_002111107.1"/>
</dbReference>
<dbReference type="InParanoid" id="B3RT15"/>
<evidence type="ECO:0000256" key="10">
    <source>
        <dbReference type="ARBA" id="ARBA00023136"/>
    </source>
</evidence>
<evidence type="ECO:0000259" key="16">
    <source>
        <dbReference type="Pfam" id="PF01030"/>
    </source>
</evidence>
<dbReference type="EC" id="2.7.10.1" evidence="2"/>
<evidence type="ECO:0000256" key="12">
    <source>
        <dbReference type="ARBA" id="ARBA00023170"/>
    </source>
</evidence>
<feature type="domain" description="Furin-like cysteine-rich" evidence="15">
    <location>
        <begin position="119"/>
        <end position="245"/>
    </location>
</feature>
<dbReference type="Pfam" id="PF01030">
    <property type="entry name" value="Recep_L_domain"/>
    <property type="match status" value="2"/>
</dbReference>
<dbReference type="GeneID" id="6752356"/>
<dbReference type="GO" id="GO:0005524">
    <property type="term" value="F:ATP binding"/>
    <property type="evidence" value="ECO:0007669"/>
    <property type="project" value="UniProtKB-KW"/>
</dbReference>
<evidence type="ECO:0000256" key="9">
    <source>
        <dbReference type="ARBA" id="ARBA00022989"/>
    </source>
</evidence>
<dbReference type="STRING" id="10228.B3RT15"/>
<gene>
    <name evidence="17" type="ORF">TRIADDRAFT_54802</name>
</gene>
<sequence length="323" mass="36460">MYRMNTPAEVNVTTYPELREITGSLVFNLVAGKQLTSLSLMFPNLRVIRGNQFFYGFTLLFYFNNQLLDMALPSLTRIQRGNVRIQQNREMCYHSTIKWSSLMGTNDSPDKVIAKSLRANCPSCPSRCNGYCWNSEHCQIICDNCGESGCDSNGKCCHFQCLGGCSGPSAKDCYVCRHQNYNGTCMTGCPIDTFEMEGHCFERCLQGYYIHLNSRKCVRKCPIGWTEDESTKTCVVCNNCKRECEVKDKEEITRTFTISECEVKDKEAGDIVKELENALSSVEEIEGYLDISSTPSIVSLEFLKRLKIIHGKQLARADKTGQG</sequence>
<evidence type="ECO:0000256" key="5">
    <source>
        <dbReference type="ARBA" id="ARBA00022692"/>
    </source>
</evidence>
<evidence type="ECO:0000256" key="6">
    <source>
        <dbReference type="ARBA" id="ARBA00022741"/>
    </source>
</evidence>
<dbReference type="InterPro" id="IPR006211">
    <property type="entry name" value="Furin-like_Cys-rich_dom"/>
</dbReference>
<evidence type="ECO:0000313" key="17">
    <source>
        <dbReference type="EMBL" id="EDV27147.1"/>
    </source>
</evidence>
<reference evidence="17 18" key="1">
    <citation type="journal article" date="2008" name="Nature">
        <title>The Trichoplax genome and the nature of placozoans.</title>
        <authorList>
            <person name="Srivastava M."/>
            <person name="Begovic E."/>
            <person name="Chapman J."/>
            <person name="Putnam N.H."/>
            <person name="Hellsten U."/>
            <person name="Kawashima T."/>
            <person name="Kuo A."/>
            <person name="Mitros T."/>
            <person name="Salamov A."/>
            <person name="Carpenter M.L."/>
            <person name="Signorovitch A.Y."/>
            <person name="Moreno M.A."/>
            <person name="Kamm K."/>
            <person name="Grimwood J."/>
            <person name="Schmutz J."/>
            <person name="Shapiro H."/>
            <person name="Grigoriev I.V."/>
            <person name="Buss L.W."/>
            <person name="Schierwater B."/>
            <person name="Dellaporta S.L."/>
            <person name="Rokhsar D.S."/>
        </authorList>
    </citation>
    <scope>NUCLEOTIDE SEQUENCE [LARGE SCALE GENOMIC DNA]</scope>
    <source>
        <strain evidence="17 18">Grell-BS-1999</strain>
    </source>
</reference>
<evidence type="ECO:0000256" key="2">
    <source>
        <dbReference type="ARBA" id="ARBA00011902"/>
    </source>
</evidence>
<evidence type="ECO:0000256" key="8">
    <source>
        <dbReference type="ARBA" id="ARBA00022840"/>
    </source>
</evidence>
<protein>
    <recommendedName>
        <fullName evidence="2">receptor protein-tyrosine kinase</fullName>
        <ecNumber evidence="2">2.7.10.1</ecNumber>
    </recommendedName>
</protein>
<dbReference type="Gene3D" id="3.80.20.20">
    <property type="entry name" value="Receptor L-domain"/>
    <property type="match status" value="2"/>
</dbReference>
<evidence type="ECO:0000259" key="15">
    <source>
        <dbReference type="Pfam" id="PF00757"/>
    </source>
</evidence>
<dbReference type="InterPro" id="IPR000494">
    <property type="entry name" value="Rcpt_L-dom"/>
</dbReference>
<evidence type="ECO:0000256" key="1">
    <source>
        <dbReference type="ARBA" id="ARBA00004479"/>
    </source>
</evidence>
<dbReference type="CDD" id="cd00064">
    <property type="entry name" value="FU"/>
    <property type="match status" value="1"/>
</dbReference>
<keyword evidence="12" id="KW-0675">Receptor</keyword>
<proteinExistence type="predicted"/>
<dbReference type="PhylomeDB" id="B3RT15"/>
<dbReference type="InterPro" id="IPR009030">
    <property type="entry name" value="Growth_fac_rcpt_cys_sf"/>
</dbReference>
<dbReference type="eggNOG" id="KOG4258">
    <property type="taxonomic scope" value="Eukaryota"/>
</dbReference>
<dbReference type="HOGENOM" id="CLU_861467_0_0_1"/>
<keyword evidence="9" id="KW-1133">Transmembrane helix</keyword>
<organism evidence="17 18">
    <name type="scientific">Trichoplax adhaerens</name>
    <name type="common">Trichoplax reptans</name>
    <dbReference type="NCBI Taxonomy" id="10228"/>
    <lineage>
        <taxon>Eukaryota</taxon>
        <taxon>Metazoa</taxon>
        <taxon>Placozoa</taxon>
        <taxon>Uniplacotomia</taxon>
        <taxon>Trichoplacea</taxon>
        <taxon>Trichoplacidae</taxon>
        <taxon>Trichoplax</taxon>
    </lineage>
</organism>
<evidence type="ECO:0000256" key="11">
    <source>
        <dbReference type="ARBA" id="ARBA00023137"/>
    </source>
</evidence>
<evidence type="ECO:0000256" key="7">
    <source>
        <dbReference type="ARBA" id="ARBA00022777"/>
    </source>
</evidence>
<dbReference type="Pfam" id="PF00757">
    <property type="entry name" value="Furin-like"/>
    <property type="match status" value="1"/>
</dbReference>
<evidence type="ECO:0000256" key="13">
    <source>
        <dbReference type="ARBA" id="ARBA00023180"/>
    </source>
</evidence>
<keyword evidence="10" id="KW-0472">Membrane</keyword>
<comment type="subcellular location">
    <subcellularLocation>
        <location evidence="1">Membrane</location>
        <topology evidence="1">Single-pass type I membrane protein</topology>
    </subcellularLocation>
</comment>
<dbReference type="CTD" id="6752356"/>